<dbReference type="PANTHER" id="PTHR11827">
    <property type="entry name" value="SOLUTE CARRIER FAMILY 12, CATION COTRANSPORTERS"/>
    <property type="match status" value="1"/>
</dbReference>
<dbReference type="GO" id="GO:0006884">
    <property type="term" value="P:cell volume homeostasis"/>
    <property type="evidence" value="ECO:0007669"/>
    <property type="project" value="TreeGrafter"/>
</dbReference>
<dbReference type="PANTHER" id="PTHR11827:SF73">
    <property type="entry name" value="KAZACHOC, ISOFORM G"/>
    <property type="match status" value="1"/>
</dbReference>
<evidence type="ECO:0000256" key="4">
    <source>
        <dbReference type="ARBA" id="ARBA00023136"/>
    </source>
</evidence>
<feature type="domain" description="SLC12A transporter C-terminal" evidence="6">
    <location>
        <begin position="9"/>
        <end position="134"/>
    </location>
</feature>
<protein>
    <submittedName>
        <fullName evidence="7">Solute carrier family 12 member 4</fullName>
    </submittedName>
</protein>
<dbReference type="InterPro" id="IPR018491">
    <property type="entry name" value="SLC12_C"/>
</dbReference>
<proteinExistence type="predicted"/>
<evidence type="ECO:0000256" key="5">
    <source>
        <dbReference type="SAM" id="MobiDB-lite"/>
    </source>
</evidence>
<dbReference type="OrthoDB" id="2020542at2759"/>
<keyword evidence="3" id="KW-1133">Transmembrane helix</keyword>
<evidence type="ECO:0000256" key="2">
    <source>
        <dbReference type="ARBA" id="ARBA00022692"/>
    </source>
</evidence>
<dbReference type="GO" id="GO:0055075">
    <property type="term" value="P:potassium ion homeostasis"/>
    <property type="evidence" value="ECO:0007669"/>
    <property type="project" value="TreeGrafter"/>
</dbReference>
<gene>
    <name evidence="7" type="primary">Slc12a4</name>
    <name evidence="7" type="ORF">NPIL_500531</name>
</gene>
<organism evidence="7 8">
    <name type="scientific">Nephila pilipes</name>
    <name type="common">Giant wood spider</name>
    <name type="synonym">Nephila maculata</name>
    <dbReference type="NCBI Taxonomy" id="299642"/>
    <lineage>
        <taxon>Eukaryota</taxon>
        <taxon>Metazoa</taxon>
        <taxon>Ecdysozoa</taxon>
        <taxon>Arthropoda</taxon>
        <taxon>Chelicerata</taxon>
        <taxon>Arachnida</taxon>
        <taxon>Araneae</taxon>
        <taxon>Araneomorphae</taxon>
        <taxon>Entelegynae</taxon>
        <taxon>Araneoidea</taxon>
        <taxon>Nephilidae</taxon>
        <taxon>Nephila</taxon>
    </lineage>
</organism>
<dbReference type="GO" id="GO:0015379">
    <property type="term" value="F:potassium:chloride symporter activity"/>
    <property type="evidence" value="ECO:0007669"/>
    <property type="project" value="TreeGrafter"/>
</dbReference>
<evidence type="ECO:0000256" key="3">
    <source>
        <dbReference type="ARBA" id="ARBA00022989"/>
    </source>
</evidence>
<reference evidence="7" key="1">
    <citation type="submission" date="2020-08" db="EMBL/GenBank/DDBJ databases">
        <title>Multicomponent nature underlies the extraordinary mechanical properties of spider dragline silk.</title>
        <authorList>
            <person name="Kono N."/>
            <person name="Nakamura H."/>
            <person name="Mori M."/>
            <person name="Yoshida Y."/>
            <person name="Ohtoshi R."/>
            <person name="Malay A.D."/>
            <person name="Moran D.A.P."/>
            <person name="Tomita M."/>
            <person name="Numata K."/>
            <person name="Arakawa K."/>
        </authorList>
    </citation>
    <scope>NUCLEOTIDE SEQUENCE</scope>
</reference>
<dbReference type="GO" id="GO:0045202">
    <property type="term" value="C:synapse"/>
    <property type="evidence" value="ECO:0007669"/>
    <property type="project" value="GOC"/>
</dbReference>
<evidence type="ECO:0000256" key="1">
    <source>
        <dbReference type="ARBA" id="ARBA00004141"/>
    </source>
</evidence>
<keyword evidence="4" id="KW-0472">Membrane</keyword>
<feature type="domain" description="SLC12A transporter C-terminal" evidence="6">
    <location>
        <begin position="171"/>
        <end position="252"/>
    </location>
</feature>
<dbReference type="Proteomes" id="UP000887013">
    <property type="component" value="Unassembled WGS sequence"/>
</dbReference>
<dbReference type="GO" id="GO:0007268">
    <property type="term" value="P:chemical synaptic transmission"/>
    <property type="evidence" value="ECO:0007669"/>
    <property type="project" value="TreeGrafter"/>
</dbReference>
<dbReference type="EMBL" id="BMAW01020712">
    <property type="protein sequence ID" value="GFT69572.1"/>
    <property type="molecule type" value="Genomic_DNA"/>
</dbReference>
<accession>A0A8X6PGC1</accession>
<evidence type="ECO:0000313" key="8">
    <source>
        <dbReference type="Proteomes" id="UP000887013"/>
    </source>
</evidence>
<comment type="caution">
    <text evidence="7">The sequence shown here is derived from an EMBL/GenBank/DDBJ whole genome shotgun (WGS) entry which is preliminary data.</text>
</comment>
<dbReference type="GO" id="GO:1990573">
    <property type="term" value="P:potassium ion import across plasma membrane"/>
    <property type="evidence" value="ECO:0007669"/>
    <property type="project" value="TreeGrafter"/>
</dbReference>
<keyword evidence="2" id="KW-0812">Transmembrane</keyword>
<dbReference type="GO" id="GO:0005886">
    <property type="term" value="C:plasma membrane"/>
    <property type="evidence" value="ECO:0007669"/>
    <property type="project" value="TreeGrafter"/>
</dbReference>
<feature type="compositionally biased region" description="Polar residues" evidence="5">
    <location>
        <begin position="146"/>
        <end position="168"/>
    </location>
</feature>
<evidence type="ECO:0000259" key="6">
    <source>
        <dbReference type="Pfam" id="PF03522"/>
    </source>
</evidence>
<dbReference type="GO" id="GO:0055064">
    <property type="term" value="P:chloride ion homeostasis"/>
    <property type="evidence" value="ECO:0007669"/>
    <property type="project" value="TreeGrafter"/>
</dbReference>
<sequence length="252" mass="28608">MNFLNSSLHDGGLLMLLPFLLKQHKTWKNCKLRIFTVAQLEDNSIQMKKDLAKFLYHLRIEADVEVVEMMDSDISAYTYERTLLMEQRNEILKQLKLSCHGTSFSDVQNIVDHHHHQAHTKPGSRVRFNEVTEEIKDIELVDVTDGGSNEENASLDDNNATGEGNQNESFDKLLTIRPDEANVRRMHTAVKLNEVIVAKSHNAQLVILNLPGLPKASSIKANYMEFLEVLTEGLEHVLMVRGGGREVITIYS</sequence>
<name>A0A8X6PGC1_NEPPI</name>
<feature type="region of interest" description="Disordered" evidence="5">
    <location>
        <begin position="142"/>
        <end position="170"/>
    </location>
</feature>
<comment type="subcellular location">
    <subcellularLocation>
        <location evidence="1">Membrane</location>
        <topology evidence="1">Multi-pass membrane protein</topology>
    </subcellularLocation>
</comment>
<evidence type="ECO:0000313" key="7">
    <source>
        <dbReference type="EMBL" id="GFT69572.1"/>
    </source>
</evidence>
<dbReference type="Pfam" id="PF03522">
    <property type="entry name" value="SLC12"/>
    <property type="match status" value="2"/>
</dbReference>
<dbReference type="InterPro" id="IPR004842">
    <property type="entry name" value="SLC12A_fam"/>
</dbReference>
<keyword evidence="8" id="KW-1185">Reference proteome</keyword>
<dbReference type="AlphaFoldDB" id="A0A8X6PGC1"/>